<sequence>MTTIECVNDSSIENKNVKDVYESIANHFDNTRLYKWSWVSEFLNSLKHNANVYDIGCGNGRNMINNNCINLNFTGIDNCENFVKLCKSKNLNVINANMIAIPLKSNSADAILCIAVFHHLESKENRVKALLEMKRLIKTGGKIMLSVWSINQPQKTRRSFNNYGNNIVLYNKFGTIYERFYYIYKIDELHQLFTLCGLTIADYKYDCGNEIFTLIKTL</sequence>
<dbReference type="InterPro" id="IPR029063">
    <property type="entry name" value="SAM-dependent_MTases_sf"/>
</dbReference>
<dbReference type="Gene3D" id="3.40.50.150">
    <property type="entry name" value="Vaccinia Virus protein VP39"/>
    <property type="match status" value="1"/>
</dbReference>
<dbReference type="EMBL" id="MN739387">
    <property type="protein sequence ID" value="QHT02033.1"/>
    <property type="molecule type" value="Genomic_DNA"/>
</dbReference>
<evidence type="ECO:0000256" key="1">
    <source>
        <dbReference type="ARBA" id="ARBA00022603"/>
    </source>
</evidence>
<dbReference type="InterPro" id="IPR051422">
    <property type="entry name" value="AlkB_tRNA_MeTrf/Diox"/>
</dbReference>
<dbReference type="PANTHER" id="PTHR13069">
    <property type="entry name" value="ALKYLATED DNA REPAIR PROTEIN ALKB HOMOLOG 8"/>
    <property type="match status" value="1"/>
</dbReference>
<dbReference type="GO" id="GO:0008175">
    <property type="term" value="F:tRNA methyltransferase activity"/>
    <property type="evidence" value="ECO:0007669"/>
    <property type="project" value="UniProtKB-ARBA"/>
</dbReference>
<evidence type="ECO:0000259" key="3">
    <source>
        <dbReference type="Pfam" id="PF08241"/>
    </source>
</evidence>
<dbReference type="CDD" id="cd02440">
    <property type="entry name" value="AdoMet_MTases"/>
    <property type="match status" value="1"/>
</dbReference>
<feature type="domain" description="Methyltransferase type 11" evidence="3">
    <location>
        <begin position="54"/>
        <end position="144"/>
    </location>
</feature>
<organism evidence="4">
    <name type="scientific">viral metagenome</name>
    <dbReference type="NCBI Taxonomy" id="1070528"/>
    <lineage>
        <taxon>unclassified sequences</taxon>
        <taxon>metagenomes</taxon>
        <taxon>organismal metagenomes</taxon>
    </lineage>
</organism>
<dbReference type="AlphaFoldDB" id="A0A6C0CCN2"/>
<proteinExistence type="predicted"/>
<keyword evidence="2" id="KW-0808">Transferase</keyword>
<dbReference type="Pfam" id="PF08241">
    <property type="entry name" value="Methyltransf_11"/>
    <property type="match status" value="1"/>
</dbReference>
<dbReference type="PANTHER" id="PTHR13069:SF21">
    <property type="entry name" value="ALKYLATED DNA REPAIR PROTEIN ALKB HOMOLOG 8"/>
    <property type="match status" value="1"/>
</dbReference>
<keyword evidence="1" id="KW-0489">Methyltransferase</keyword>
<protein>
    <recommendedName>
        <fullName evidence="3">Methyltransferase type 11 domain-containing protein</fullName>
    </recommendedName>
</protein>
<dbReference type="SUPFAM" id="SSF53335">
    <property type="entry name" value="S-adenosyl-L-methionine-dependent methyltransferases"/>
    <property type="match status" value="1"/>
</dbReference>
<dbReference type="InterPro" id="IPR013216">
    <property type="entry name" value="Methyltransf_11"/>
</dbReference>
<dbReference type="GO" id="GO:0008757">
    <property type="term" value="F:S-adenosylmethionine-dependent methyltransferase activity"/>
    <property type="evidence" value="ECO:0007669"/>
    <property type="project" value="InterPro"/>
</dbReference>
<evidence type="ECO:0000313" key="4">
    <source>
        <dbReference type="EMBL" id="QHT02033.1"/>
    </source>
</evidence>
<accession>A0A6C0CCN2</accession>
<dbReference type="GO" id="GO:0006400">
    <property type="term" value="P:tRNA modification"/>
    <property type="evidence" value="ECO:0007669"/>
    <property type="project" value="UniProtKB-ARBA"/>
</dbReference>
<dbReference type="GO" id="GO:0032259">
    <property type="term" value="P:methylation"/>
    <property type="evidence" value="ECO:0007669"/>
    <property type="project" value="UniProtKB-KW"/>
</dbReference>
<reference evidence="4" key="1">
    <citation type="journal article" date="2020" name="Nature">
        <title>Giant virus diversity and host interactions through global metagenomics.</title>
        <authorList>
            <person name="Schulz F."/>
            <person name="Roux S."/>
            <person name="Paez-Espino D."/>
            <person name="Jungbluth S."/>
            <person name="Walsh D.A."/>
            <person name="Denef V.J."/>
            <person name="McMahon K.D."/>
            <person name="Konstantinidis K.T."/>
            <person name="Eloe-Fadrosh E.A."/>
            <person name="Kyrpides N.C."/>
            <person name="Woyke T."/>
        </authorList>
    </citation>
    <scope>NUCLEOTIDE SEQUENCE</scope>
    <source>
        <strain evidence="4">GVMAG-M-3300020523-10</strain>
    </source>
</reference>
<name>A0A6C0CCN2_9ZZZZ</name>
<evidence type="ECO:0000256" key="2">
    <source>
        <dbReference type="ARBA" id="ARBA00022679"/>
    </source>
</evidence>